<dbReference type="AlphaFoldDB" id="A0A7C3VK31"/>
<dbReference type="InterPro" id="IPR011990">
    <property type="entry name" value="TPR-like_helical_dom_sf"/>
</dbReference>
<organism evidence="1">
    <name type="scientific">Planktothricoides sp. SpSt-374</name>
    <dbReference type="NCBI Taxonomy" id="2282167"/>
    <lineage>
        <taxon>Bacteria</taxon>
        <taxon>Bacillati</taxon>
        <taxon>Cyanobacteriota</taxon>
        <taxon>Cyanophyceae</taxon>
        <taxon>Oscillatoriophycideae</taxon>
        <taxon>Oscillatoriales</taxon>
        <taxon>Oscillatoriaceae</taxon>
        <taxon>Planktothricoides</taxon>
    </lineage>
</organism>
<dbReference type="SUPFAM" id="SSF48452">
    <property type="entry name" value="TPR-like"/>
    <property type="match status" value="1"/>
</dbReference>
<proteinExistence type="predicted"/>
<sequence>MSRFQDIYNEASELYRKNREYDAAVTFEQARQIAKADQMPAEAAEAGVWAAISWAGAAHPLRAYSLLMTILSSEEDDLEILDCWRAKKWALDTTFHFFPHLDKLQQRLEALTQFQQEYPHLPIADLYQLTGYLLREQGQWAAALEQYELAWDAFDDQGYLKYEKAYYAAWCNLYLGKRAAAQRWCDWLGETQTDWPQNRVRWYEQQAHLALYSGDYDQAESHATQAEEKSEMIQSGAGGPFEVRVRTLLLQRDLGDPAHPRHPARFRLRQRFQGKPNVFDVCGRALLVADYRLACVRYCLDVPPVDDLWYQQPQQIPTRLPPNFHEADFQQRLQLARRGLKLAHKQAAHLDGCFQCHWRQVEVAQRQTRLDELVNTTQSLFGGVPCSK</sequence>
<evidence type="ECO:0000313" key="1">
    <source>
        <dbReference type="EMBL" id="HGG03352.1"/>
    </source>
</evidence>
<comment type="caution">
    <text evidence="1">The sequence shown here is derived from an EMBL/GenBank/DDBJ whole genome shotgun (WGS) entry which is preliminary data.</text>
</comment>
<evidence type="ECO:0008006" key="2">
    <source>
        <dbReference type="Google" id="ProtNLM"/>
    </source>
</evidence>
<dbReference type="Gene3D" id="1.25.40.10">
    <property type="entry name" value="Tetratricopeptide repeat domain"/>
    <property type="match status" value="1"/>
</dbReference>
<protein>
    <recommendedName>
        <fullName evidence="2">Tetratricopeptide repeat protein</fullName>
    </recommendedName>
</protein>
<gene>
    <name evidence="1" type="ORF">ENR15_22615</name>
</gene>
<dbReference type="EMBL" id="DSPX01000232">
    <property type="protein sequence ID" value="HGG03352.1"/>
    <property type="molecule type" value="Genomic_DNA"/>
</dbReference>
<reference evidence="1" key="1">
    <citation type="journal article" date="2020" name="mSystems">
        <title>Genome- and Community-Level Interaction Insights into Carbon Utilization and Element Cycling Functions of Hydrothermarchaeota in Hydrothermal Sediment.</title>
        <authorList>
            <person name="Zhou Z."/>
            <person name="Liu Y."/>
            <person name="Xu W."/>
            <person name="Pan J."/>
            <person name="Luo Z.H."/>
            <person name="Li M."/>
        </authorList>
    </citation>
    <scope>NUCLEOTIDE SEQUENCE [LARGE SCALE GENOMIC DNA]</scope>
    <source>
        <strain evidence="1">SpSt-374</strain>
    </source>
</reference>
<name>A0A7C3VK31_9CYAN</name>
<accession>A0A7C3VK31</accession>